<feature type="region of interest" description="Disordered" evidence="1">
    <location>
        <begin position="201"/>
        <end position="235"/>
    </location>
</feature>
<evidence type="ECO:0000256" key="1">
    <source>
        <dbReference type="SAM" id="MobiDB-lite"/>
    </source>
</evidence>
<accession>A0ABD2CTN0</accession>
<keyword evidence="3" id="KW-1185">Reference proteome</keyword>
<reference evidence="2 3" key="1">
    <citation type="journal article" date="2024" name="Ann. Entomol. Soc. Am.">
        <title>Genomic analyses of the southern and eastern yellowjacket wasps (Hymenoptera: Vespidae) reveal evolutionary signatures of social life.</title>
        <authorList>
            <person name="Catto M.A."/>
            <person name="Caine P.B."/>
            <person name="Orr S.E."/>
            <person name="Hunt B.G."/>
            <person name="Goodisman M.A.D."/>
        </authorList>
    </citation>
    <scope>NUCLEOTIDE SEQUENCE [LARGE SCALE GENOMIC DNA]</scope>
    <source>
        <strain evidence="2">232</strain>
        <tissue evidence="2">Head and thorax</tissue>
    </source>
</reference>
<protein>
    <submittedName>
        <fullName evidence="2">Serine/threonine-protein kinase pakA-like</fullName>
    </submittedName>
</protein>
<comment type="caution">
    <text evidence="2">The sequence shown here is derived from an EMBL/GenBank/DDBJ whole genome shotgun (WGS) entry which is preliminary data.</text>
</comment>
<gene>
    <name evidence="2" type="ORF">V1477_003009</name>
</gene>
<feature type="compositionally biased region" description="Polar residues" evidence="1">
    <location>
        <begin position="201"/>
        <end position="233"/>
    </location>
</feature>
<evidence type="ECO:0000313" key="2">
    <source>
        <dbReference type="EMBL" id="KAL2748366.1"/>
    </source>
</evidence>
<organism evidence="2 3">
    <name type="scientific">Vespula maculifrons</name>
    <name type="common">Eastern yellow jacket</name>
    <name type="synonym">Wasp</name>
    <dbReference type="NCBI Taxonomy" id="7453"/>
    <lineage>
        <taxon>Eukaryota</taxon>
        <taxon>Metazoa</taxon>
        <taxon>Ecdysozoa</taxon>
        <taxon>Arthropoda</taxon>
        <taxon>Hexapoda</taxon>
        <taxon>Insecta</taxon>
        <taxon>Pterygota</taxon>
        <taxon>Neoptera</taxon>
        <taxon>Endopterygota</taxon>
        <taxon>Hymenoptera</taxon>
        <taxon>Apocrita</taxon>
        <taxon>Aculeata</taxon>
        <taxon>Vespoidea</taxon>
        <taxon>Vespidae</taxon>
        <taxon>Vespinae</taxon>
        <taxon>Vespula</taxon>
    </lineage>
</organism>
<sequence>MECSMPGETQHCTMVRIEGKTDLHTQQLPWVLSIYITSDSVCCGCQGIVSNENAKNILNDDLLIESSDYIDAGSIVCKKIIKLYDGIELLTGYKVPKDLSSAVLCATCCQKIESFTVFRMQLLDTFEKRTNYSNSENISKSISNLESLQCLEHQKNSLIMDKITDVIVNKIPNNYRLLEPKITVDDGIDVIDNSIPLELNNSLSDESETNDSLGSNKLSNDQENNNLNDSDYSNEVPDINHSKVAFSKIQDNDIESEVDIYSGEYDEVLELDVQCKNDDITDSENFSESEAEIYDYEPIGKKIKNYNALSSALLF</sequence>
<dbReference type="AlphaFoldDB" id="A0ABD2CTN0"/>
<proteinExistence type="predicted"/>
<name>A0ABD2CTN0_VESMC</name>
<evidence type="ECO:0000313" key="3">
    <source>
        <dbReference type="Proteomes" id="UP001607303"/>
    </source>
</evidence>
<dbReference type="Proteomes" id="UP001607303">
    <property type="component" value="Unassembled WGS sequence"/>
</dbReference>
<dbReference type="EMBL" id="JAYRBN010000031">
    <property type="protein sequence ID" value="KAL2748366.1"/>
    <property type="molecule type" value="Genomic_DNA"/>
</dbReference>